<organism evidence="2 3">
    <name type="scientific">Ectocarpus siliculosus</name>
    <name type="common">Brown alga</name>
    <name type="synonym">Conferva siliculosa</name>
    <dbReference type="NCBI Taxonomy" id="2880"/>
    <lineage>
        <taxon>Eukaryota</taxon>
        <taxon>Sar</taxon>
        <taxon>Stramenopiles</taxon>
        <taxon>Ochrophyta</taxon>
        <taxon>PX clade</taxon>
        <taxon>Phaeophyceae</taxon>
        <taxon>Ectocarpales</taxon>
        <taxon>Ectocarpaceae</taxon>
        <taxon>Ectocarpus</taxon>
    </lineage>
</organism>
<dbReference type="InParanoid" id="D8LKR1"/>
<feature type="region of interest" description="Disordered" evidence="1">
    <location>
        <begin position="1"/>
        <end position="35"/>
    </location>
</feature>
<evidence type="ECO:0000313" key="2">
    <source>
        <dbReference type="EMBL" id="CBN76096.1"/>
    </source>
</evidence>
<protein>
    <submittedName>
        <fullName evidence="2">Uncharacterized protein</fullName>
    </submittedName>
</protein>
<accession>D8LKR1</accession>
<keyword evidence="3" id="KW-1185">Reference proteome</keyword>
<dbReference type="Proteomes" id="UP000002630">
    <property type="component" value="Unassembled WGS sequence"/>
</dbReference>
<sequence>MGHRRKRSRGGPSGGSTDEGEGGGGRTGGSAITSGALTMGSMSEARVRFLTAVKAHFTARYHQGWLSSMGLRVLKENMDSQLDHDELEMDQWSHLSTAFRLPTSMAILRKIPLVGKCSCWRSSTRA</sequence>
<dbReference type="AlphaFoldDB" id="D8LKR1"/>
<dbReference type="EMBL" id="FN649760">
    <property type="protein sequence ID" value="CBN76096.1"/>
    <property type="molecule type" value="Genomic_DNA"/>
</dbReference>
<evidence type="ECO:0000313" key="3">
    <source>
        <dbReference type="Proteomes" id="UP000002630"/>
    </source>
</evidence>
<gene>
    <name evidence="2" type="ORF">Esi_0304_0019</name>
</gene>
<evidence type="ECO:0000256" key="1">
    <source>
        <dbReference type="SAM" id="MobiDB-lite"/>
    </source>
</evidence>
<reference evidence="2 3" key="1">
    <citation type="journal article" date="2010" name="Nature">
        <title>The Ectocarpus genome and the independent evolution of multicellularity in brown algae.</title>
        <authorList>
            <person name="Cock J.M."/>
            <person name="Sterck L."/>
            <person name="Rouze P."/>
            <person name="Scornet D."/>
            <person name="Allen A.E."/>
            <person name="Amoutzias G."/>
            <person name="Anthouard V."/>
            <person name="Artiguenave F."/>
            <person name="Aury J.M."/>
            <person name="Badger J.H."/>
            <person name="Beszteri B."/>
            <person name="Billiau K."/>
            <person name="Bonnet E."/>
            <person name="Bothwell J.H."/>
            <person name="Bowler C."/>
            <person name="Boyen C."/>
            <person name="Brownlee C."/>
            <person name="Carrano C.J."/>
            <person name="Charrier B."/>
            <person name="Cho G.Y."/>
            <person name="Coelho S.M."/>
            <person name="Collen J."/>
            <person name="Corre E."/>
            <person name="Da Silva C."/>
            <person name="Delage L."/>
            <person name="Delaroque N."/>
            <person name="Dittami S.M."/>
            <person name="Doulbeau S."/>
            <person name="Elias M."/>
            <person name="Farnham G."/>
            <person name="Gachon C.M."/>
            <person name="Gschloessl B."/>
            <person name="Heesch S."/>
            <person name="Jabbari K."/>
            <person name="Jubin C."/>
            <person name="Kawai H."/>
            <person name="Kimura K."/>
            <person name="Kloareg B."/>
            <person name="Kupper F.C."/>
            <person name="Lang D."/>
            <person name="Le Bail A."/>
            <person name="Leblanc C."/>
            <person name="Lerouge P."/>
            <person name="Lohr M."/>
            <person name="Lopez P.J."/>
            <person name="Martens C."/>
            <person name="Maumus F."/>
            <person name="Michel G."/>
            <person name="Miranda-Saavedra D."/>
            <person name="Morales J."/>
            <person name="Moreau H."/>
            <person name="Motomura T."/>
            <person name="Nagasato C."/>
            <person name="Napoli C.A."/>
            <person name="Nelson D.R."/>
            <person name="Nyvall-Collen P."/>
            <person name="Peters A.F."/>
            <person name="Pommier C."/>
            <person name="Potin P."/>
            <person name="Poulain J."/>
            <person name="Quesneville H."/>
            <person name="Read B."/>
            <person name="Rensing S.A."/>
            <person name="Ritter A."/>
            <person name="Rousvoal S."/>
            <person name="Samanta M."/>
            <person name="Samson G."/>
            <person name="Schroeder D.C."/>
            <person name="Segurens B."/>
            <person name="Strittmatter M."/>
            <person name="Tonon T."/>
            <person name="Tregear J.W."/>
            <person name="Valentin K."/>
            <person name="von Dassow P."/>
            <person name="Yamagishi T."/>
            <person name="Van de Peer Y."/>
            <person name="Wincker P."/>
        </authorList>
    </citation>
    <scope>NUCLEOTIDE SEQUENCE [LARGE SCALE GENOMIC DNA]</scope>
    <source>
        <strain evidence="3">Ec32 / CCAP1310/4</strain>
    </source>
</reference>
<proteinExistence type="predicted"/>
<name>D8LKR1_ECTSI</name>